<dbReference type="AlphaFoldDB" id="A0A7C9KL62"/>
<keyword evidence="1" id="KW-0812">Transmembrane</keyword>
<feature type="transmembrane region" description="Helical" evidence="1">
    <location>
        <begin position="59"/>
        <end position="75"/>
    </location>
</feature>
<evidence type="ECO:0000256" key="1">
    <source>
        <dbReference type="SAM" id="Phobius"/>
    </source>
</evidence>
<evidence type="ECO:0000313" key="3">
    <source>
        <dbReference type="Proteomes" id="UP000481327"/>
    </source>
</evidence>
<evidence type="ECO:0000313" key="2">
    <source>
        <dbReference type="EMBL" id="MQT16963.1"/>
    </source>
</evidence>
<dbReference type="EMBL" id="WIOL01000002">
    <property type="protein sequence ID" value="MQT16963.1"/>
    <property type="molecule type" value="Genomic_DNA"/>
</dbReference>
<name>A0A7C9KL62_9SPHN</name>
<keyword evidence="3" id="KW-1185">Reference proteome</keyword>
<keyword evidence="1" id="KW-0472">Membrane</keyword>
<organism evidence="2 3">
    <name type="scientific">Sandarakinorhabdus fusca</name>
    <dbReference type="NCBI Taxonomy" id="1439888"/>
    <lineage>
        <taxon>Bacteria</taxon>
        <taxon>Pseudomonadati</taxon>
        <taxon>Pseudomonadota</taxon>
        <taxon>Alphaproteobacteria</taxon>
        <taxon>Sphingomonadales</taxon>
        <taxon>Sphingosinicellaceae</taxon>
        <taxon>Sandarakinorhabdus</taxon>
    </lineage>
</organism>
<proteinExistence type="predicted"/>
<protein>
    <recommendedName>
        <fullName evidence="4">Copper resistance protein D domain-containing protein</fullName>
    </recommendedName>
</protein>
<comment type="caution">
    <text evidence="2">The sequence shown here is derived from an EMBL/GenBank/DDBJ whole genome shotgun (WGS) entry which is preliminary data.</text>
</comment>
<feature type="transmembrane region" description="Helical" evidence="1">
    <location>
        <begin position="12"/>
        <end position="33"/>
    </location>
</feature>
<accession>A0A7C9KL62</accession>
<sequence>MDDFVLARAVHVIAVMLWVGGVAFVTLALMPVIRADQPPAARIPAFHAIERRFSAQAKFWVLLAGASGFWMVWRYDMWGRFAEPRSWWMHAMVGLWLVFMMMLFVLEPLVLHRAMAAPDPEARTFSRMERVHRILLALALLTLFGAVAGSHGMT</sequence>
<reference evidence="2 3" key="1">
    <citation type="submission" date="2019-09" db="EMBL/GenBank/DDBJ databases">
        <title>Polymorphobacter sp. isolated from a lake in China.</title>
        <authorList>
            <person name="Liu Z."/>
        </authorList>
    </citation>
    <scope>NUCLEOTIDE SEQUENCE [LARGE SCALE GENOMIC DNA]</scope>
    <source>
        <strain evidence="2 3">D40P</strain>
    </source>
</reference>
<feature type="transmembrane region" description="Helical" evidence="1">
    <location>
        <begin position="131"/>
        <end position="153"/>
    </location>
</feature>
<gene>
    <name evidence="2" type="ORF">F3168_06790</name>
</gene>
<dbReference type="Proteomes" id="UP000481327">
    <property type="component" value="Unassembled WGS sequence"/>
</dbReference>
<evidence type="ECO:0008006" key="4">
    <source>
        <dbReference type="Google" id="ProtNLM"/>
    </source>
</evidence>
<dbReference type="RefSeq" id="WP_152577394.1">
    <property type="nucleotide sequence ID" value="NZ_JAATJI010000001.1"/>
</dbReference>
<feature type="transmembrane region" description="Helical" evidence="1">
    <location>
        <begin position="87"/>
        <end position="110"/>
    </location>
</feature>
<dbReference type="OrthoDB" id="7356530at2"/>
<keyword evidence="1" id="KW-1133">Transmembrane helix</keyword>